<protein>
    <submittedName>
        <fullName evidence="2">Uncharacterized protein</fullName>
    </submittedName>
</protein>
<comment type="caution">
    <text evidence="2">The sequence shown here is derived from an EMBL/GenBank/DDBJ whole genome shotgun (WGS) entry which is preliminary data.</text>
</comment>
<dbReference type="AlphaFoldDB" id="A0AAD6UAY1"/>
<dbReference type="Proteomes" id="UP001222325">
    <property type="component" value="Unassembled WGS sequence"/>
</dbReference>
<organism evidence="2 3">
    <name type="scientific">Mycena belliarum</name>
    <dbReference type="NCBI Taxonomy" id="1033014"/>
    <lineage>
        <taxon>Eukaryota</taxon>
        <taxon>Fungi</taxon>
        <taxon>Dikarya</taxon>
        <taxon>Basidiomycota</taxon>
        <taxon>Agaricomycotina</taxon>
        <taxon>Agaricomycetes</taxon>
        <taxon>Agaricomycetidae</taxon>
        <taxon>Agaricales</taxon>
        <taxon>Marasmiineae</taxon>
        <taxon>Mycenaceae</taxon>
        <taxon>Mycena</taxon>
    </lineage>
</organism>
<feature type="region of interest" description="Disordered" evidence="1">
    <location>
        <begin position="1"/>
        <end position="64"/>
    </location>
</feature>
<keyword evidence="3" id="KW-1185">Reference proteome</keyword>
<sequence>MQTRLQAAKAKAAAAAPAAVQPAPPAANTTNNTVSDAEPATIDANETNLSAIAEEEDDDEERDPAPMVRITAFGVPQYTVRPGRALLTPVHSQSERFPPGVLDTPRKGKGVDRGGRYPKPTEEDEARARWVRDSELAAHRGMARLTRTGTLIIEQEDSFPGAAADPDGHGLGSAFASPSSSQVRGMPTRVMDPATGTFLDRE</sequence>
<evidence type="ECO:0000313" key="3">
    <source>
        <dbReference type="Proteomes" id="UP001222325"/>
    </source>
</evidence>
<evidence type="ECO:0000256" key="1">
    <source>
        <dbReference type="SAM" id="MobiDB-lite"/>
    </source>
</evidence>
<feature type="compositionally biased region" description="Basic and acidic residues" evidence="1">
    <location>
        <begin position="104"/>
        <end position="128"/>
    </location>
</feature>
<dbReference type="EMBL" id="JARJCN010000011">
    <property type="protein sequence ID" value="KAJ7096678.1"/>
    <property type="molecule type" value="Genomic_DNA"/>
</dbReference>
<feature type="region of interest" description="Disordered" evidence="1">
    <location>
        <begin position="159"/>
        <end position="202"/>
    </location>
</feature>
<reference evidence="2" key="1">
    <citation type="submission" date="2023-03" db="EMBL/GenBank/DDBJ databases">
        <title>Massive genome expansion in bonnet fungi (Mycena s.s.) driven by repeated elements and novel gene families across ecological guilds.</title>
        <authorList>
            <consortium name="Lawrence Berkeley National Laboratory"/>
            <person name="Harder C.B."/>
            <person name="Miyauchi S."/>
            <person name="Viragh M."/>
            <person name="Kuo A."/>
            <person name="Thoen E."/>
            <person name="Andreopoulos B."/>
            <person name="Lu D."/>
            <person name="Skrede I."/>
            <person name="Drula E."/>
            <person name="Henrissat B."/>
            <person name="Morin E."/>
            <person name="Kohler A."/>
            <person name="Barry K."/>
            <person name="LaButti K."/>
            <person name="Morin E."/>
            <person name="Salamov A."/>
            <person name="Lipzen A."/>
            <person name="Mereny Z."/>
            <person name="Hegedus B."/>
            <person name="Baldrian P."/>
            <person name="Stursova M."/>
            <person name="Weitz H."/>
            <person name="Taylor A."/>
            <person name="Grigoriev I.V."/>
            <person name="Nagy L.G."/>
            <person name="Martin F."/>
            <person name="Kauserud H."/>
        </authorList>
    </citation>
    <scope>NUCLEOTIDE SEQUENCE</scope>
    <source>
        <strain evidence="2">CBHHK173m</strain>
    </source>
</reference>
<gene>
    <name evidence="2" type="ORF">B0H15DRAFT_826030</name>
</gene>
<accession>A0AAD6UAY1</accession>
<name>A0AAD6UAY1_9AGAR</name>
<evidence type="ECO:0000313" key="2">
    <source>
        <dbReference type="EMBL" id="KAJ7096678.1"/>
    </source>
</evidence>
<feature type="compositionally biased region" description="Low complexity" evidence="1">
    <location>
        <begin position="1"/>
        <end position="21"/>
    </location>
</feature>
<feature type="region of interest" description="Disordered" evidence="1">
    <location>
        <begin position="89"/>
        <end position="128"/>
    </location>
</feature>
<feature type="compositionally biased region" description="Acidic residues" evidence="1">
    <location>
        <begin position="53"/>
        <end position="62"/>
    </location>
</feature>
<proteinExistence type="predicted"/>